<dbReference type="SUPFAM" id="SSF88723">
    <property type="entry name" value="PIN domain-like"/>
    <property type="match status" value="1"/>
</dbReference>
<keyword evidence="3" id="KW-1185">Reference proteome</keyword>
<dbReference type="InterPro" id="IPR041705">
    <property type="entry name" value="PIN_Sll0205"/>
</dbReference>
<dbReference type="AlphaFoldDB" id="A0A1B3ZAP8"/>
<proteinExistence type="predicted"/>
<dbReference type="PANTHER" id="PTHR36173">
    <property type="entry name" value="RIBONUCLEASE VAPC16-RELATED"/>
    <property type="match status" value="1"/>
</dbReference>
<dbReference type="InterPro" id="IPR002716">
    <property type="entry name" value="PIN_dom"/>
</dbReference>
<evidence type="ECO:0000259" key="1">
    <source>
        <dbReference type="Pfam" id="PF01850"/>
    </source>
</evidence>
<dbReference type="InterPro" id="IPR029060">
    <property type="entry name" value="PIN-like_dom_sf"/>
</dbReference>
<accession>A0A1B3ZAP8</accession>
<name>A0A1B3ZAP8_9SPHN</name>
<reference evidence="2 3" key="1">
    <citation type="submission" date="2016-01" db="EMBL/GenBank/DDBJ databases">
        <title>Complete genome and mega plasmid sequence of Sphingomonas panacis DCY99 elicits systemic resistance in rice to Xanthomonas oryzae.</title>
        <authorList>
            <person name="Kim Y.J."/>
            <person name="Yang D.C."/>
            <person name="Sing P."/>
        </authorList>
    </citation>
    <scope>NUCLEOTIDE SEQUENCE [LARGE SCALE GENOMIC DNA]</scope>
    <source>
        <strain evidence="2 3">DCY99</strain>
    </source>
</reference>
<gene>
    <name evidence="2" type="ORF">AWL63_11380</name>
</gene>
<dbReference type="InterPro" id="IPR052919">
    <property type="entry name" value="TA_system_RNase"/>
</dbReference>
<feature type="domain" description="PIN" evidence="1">
    <location>
        <begin position="1"/>
        <end position="120"/>
    </location>
</feature>
<organism evidence="2 3">
    <name type="scientific">Sphingomonas panacis</name>
    <dbReference type="NCBI Taxonomy" id="1560345"/>
    <lineage>
        <taxon>Bacteria</taxon>
        <taxon>Pseudomonadati</taxon>
        <taxon>Pseudomonadota</taxon>
        <taxon>Alphaproteobacteria</taxon>
        <taxon>Sphingomonadales</taxon>
        <taxon>Sphingomonadaceae</taxon>
        <taxon>Sphingomonas</taxon>
    </lineage>
</organism>
<dbReference type="PANTHER" id="PTHR36173:SF2">
    <property type="entry name" value="RIBONUCLEASE VAPC16"/>
    <property type="match status" value="1"/>
</dbReference>
<dbReference type="STRING" id="1560345.AWL63_11380"/>
<dbReference type="Gene3D" id="3.40.50.1010">
    <property type="entry name" value="5'-nuclease"/>
    <property type="match status" value="1"/>
</dbReference>
<dbReference type="KEGG" id="span:AWL63_11380"/>
<protein>
    <recommendedName>
        <fullName evidence="1">PIN domain-containing protein</fullName>
    </recommendedName>
</protein>
<dbReference type="EMBL" id="CP014168">
    <property type="protein sequence ID" value="AOH84480.1"/>
    <property type="molecule type" value="Genomic_DNA"/>
</dbReference>
<dbReference type="Proteomes" id="UP000094256">
    <property type="component" value="Chromosome"/>
</dbReference>
<dbReference type="CDD" id="cd09872">
    <property type="entry name" value="PIN_Sll0205-like"/>
    <property type="match status" value="1"/>
</dbReference>
<evidence type="ECO:0000313" key="3">
    <source>
        <dbReference type="Proteomes" id="UP000094256"/>
    </source>
</evidence>
<dbReference type="Pfam" id="PF01850">
    <property type="entry name" value="PIN"/>
    <property type="match status" value="1"/>
</dbReference>
<sequence length="130" mass="14889">MLLDTHILLWMARSPQKLSRFERGILASEDVSLLVSVISIWEIRIKWQKFDRNGVRKGELSPEDALTYVERNDLALIPLSGADFTTRLEPPLVHNDPFDEMLLVHAARRDAKLLTRDRQLIGHPLAITPV</sequence>
<evidence type="ECO:0000313" key="2">
    <source>
        <dbReference type="EMBL" id="AOH84480.1"/>
    </source>
</evidence>